<dbReference type="OrthoDB" id="10493270at2759"/>
<reference evidence="2" key="1">
    <citation type="submission" date="2021-05" db="EMBL/GenBank/DDBJ databases">
        <title>The genome of the haptophyte Pavlova lutheri (Diacronema luteri, Pavlovales) - a model for lipid biosynthesis in eukaryotic algae.</title>
        <authorList>
            <person name="Hulatt C.J."/>
            <person name="Posewitz M.C."/>
        </authorList>
    </citation>
    <scope>NUCLEOTIDE SEQUENCE</scope>
    <source>
        <strain evidence="2">NIVA-4/92</strain>
    </source>
</reference>
<evidence type="ECO:0000256" key="1">
    <source>
        <dbReference type="SAM" id="MobiDB-lite"/>
    </source>
</evidence>
<evidence type="ECO:0000313" key="3">
    <source>
        <dbReference type="Proteomes" id="UP000751190"/>
    </source>
</evidence>
<keyword evidence="3" id="KW-1185">Reference proteome</keyword>
<feature type="compositionally biased region" description="Basic and acidic residues" evidence="1">
    <location>
        <begin position="49"/>
        <end position="61"/>
    </location>
</feature>
<comment type="caution">
    <text evidence="2">The sequence shown here is derived from an EMBL/GenBank/DDBJ whole genome shotgun (WGS) entry which is preliminary data.</text>
</comment>
<feature type="region of interest" description="Disordered" evidence="1">
    <location>
        <begin position="25"/>
        <end position="79"/>
    </location>
</feature>
<protein>
    <submittedName>
        <fullName evidence="2">Uncharacterized protein</fullName>
    </submittedName>
</protein>
<dbReference type="AlphaFoldDB" id="A0A8J6CCV6"/>
<accession>A0A8J6CCV6</accession>
<dbReference type="EMBL" id="JAGTXO010000005">
    <property type="protein sequence ID" value="KAG8467964.1"/>
    <property type="molecule type" value="Genomic_DNA"/>
</dbReference>
<sequence length="279" mass="31236">MVAHHKSLAAVRPSIDCWRAHPLPARPKSPRHADGHTAESYKNVARLQRKIEEIHDPERRSRTTQTTNPGSGKLAEQLSRNRQARAHVALGAGEAAHRANLQHMLRRIDNLESAAERKKNPFDTSVYPALLLRRREDMKPAELLDHQLARAAAHAARRPASASASARAHSSSAAAIDARAEAIAEERLRARAQRTDRELVSRLGRAVGTRPSSAADEYDEYSRRVTAAIIAERIYHEDELRAFLRRALDDPKLAHLDPVELRARTVEIAAEFFCRLDDV</sequence>
<gene>
    <name evidence="2" type="ORF">KFE25_007016</name>
</gene>
<proteinExistence type="predicted"/>
<evidence type="ECO:0000313" key="2">
    <source>
        <dbReference type="EMBL" id="KAG8467964.1"/>
    </source>
</evidence>
<name>A0A8J6CCV6_DIALT</name>
<dbReference type="Proteomes" id="UP000751190">
    <property type="component" value="Unassembled WGS sequence"/>
</dbReference>
<organism evidence="2 3">
    <name type="scientific">Diacronema lutheri</name>
    <name type="common">Unicellular marine alga</name>
    <name type="synonym">Monochrysis lutheri</name>
    <dbReference type="NCBI Taxonomy" id="2081491"/>
    <lineage>
        <taxon>Eukaryota</taxon>
        <taxon>Haptista</taxon>
        <taxon>Haptophyta</taxon>
        <taxon>Pavlovophyceae</taxon>
        <taxon>Pavlovales</taxon>
        <taxon>Pavlovaceae</taxon>
        <taxon>Diacronema</taxon>
    </lineage>
</organism>